<evidence type="ECO:0000313" key="2">
    <source>
        <dbReference type="Proteomes" id="UP000217696"/>
    </source>
</evidence>
<dbReference type="Proteomes" id="UP000217696">
    <property type="component" value="Chromosome"/>
</dbReference>
<gene>
    <name evidence="1" type="ORF">CB4_03091</name>
</gene>
<dbReference type="RefSeq" id="WP_096466610.1">
    <property type="nucleotide sequence ID" value="NZ_AP017312.1"/>
</dbReference>
<dbReference type="InterPro" id="IPR014617">
    <property type="entry name" value="YphA_Bacsu"/>
</dbReference>
<organism evidence="1 2">
    <name type="scientific">Aneurinibacillus soli</name>
    <dbReference type="NCBI Taxonomy" id="1500254"/>
    <lineage>
        <taxon>Bacteria</taxon>
        <taxon>Bacillati</taxon>
        <taxon>Bacillota</taxon>
        <taxon>Bacilli</taxon>
        <taxon>Bacillales</taxon>
        <taxon>Paenibacillaceae</taxon>
        <taxon>Aneurinibacillus group</taxon>
        <taxon>Aneurinibacillus</taxon>
    </lineage>
</organism>
<dbReference type="KEGG" id="asoc:CB4_03091"/>
<proteinExistence type="predicted"/>
<keyword evidence="2" id="KW-1185">Reference proteome</keyword>
<protein>
    <submittedName>
        <fullName evidence="1">Uncharacterized protein</fullName>
    </submittedName>
</protein>
<evidence type="ECO:0000313" key="1">
    <source>
        <dbReference type="EMBL" id="BAU28914.1"/>
    </source>
</evidence>
<dbReference type="AlphaFoldDB" id="A0A0U5B2T3"/>
<accession>A0A0U5B2T3</accession>
<dbReference type="OrthoDB" id="2475620at2"/>
<sequence length="211" mass="23454">MNAGYFSFCCLLLIWIVGWMGMLDGLSWRIGIRPRFFLFLLLAVLLTGNIEVQAYGIGLYIGSFLLPLGLFAYVWAREEKDARRYVLTAALLAGVTLFLLRYMLRLDPVLQIVEENYLLASVALLLTLMMSRDAAHGLVIVGLAFCIADILFAGYTYQLNGQSIIGSLSFRDGLVLALIVSLSGQRMIAICIDIGTGMARRLFGLRKGREQ</sequence>
<name>A0A0U5B2T3_9BACL</name>
<reference evidence="1 2" key="1">
    <citation type="submission" date="2015-12" db="EMBL/GenBank/DDBJ databases">
        <title>Genome sequence of Aneurinibacillus soli.</title>
        <authorList>
            <person name="Lee J.S."/>
            <person name="Lee K.C."/>
            <person name="Kim K.K."/>
            <person name="Lee B.W."/>
        </authorList>
    </citation>
    <scope>NUCLEOTIDE SEQUENCE [LARGE SCALE GENOMIC DNA]</scope>
    <source>
        <strain evidence="1 2">CB4</strain>
    </source>
</reference>
<dbReference type="EMBL" id="AP017312">
    <property type="protein sequence ID" value="BAU28914.1"/>
    <property type="molecule type" value="Genomic_DNA"/>
</dbReference>
<dbReference type="Pfam" id="PF24124">
    <property type="entry name" value="YphA"/>
    <property type="match status" value="1"/>
</dbReference>